<dbReference type="GO" id="GO:0008270">
    <property type="term" value="F:zinc ion binding"/>
    <property type="evidence" value="ECO:0007669"/>
    <property type="project" value="UniProtKB-KW"/>
</dbReference>
<keyword evidence="1" id="KW-0479">Metal-binding</keyword>
<protein>
    <recommendedName>
        <fullName evidence="3">C2H2-type domain-containing protein</fullName>
    </recommendedName>
</protein>
<evidence type="ECO:0000259" key="3">
    <source>
        <dbReference type="PROSITE" id="PS50157"/>
    </source>
</evidence>
<dbReference type="AlphaFoldDB" id="A0AAW0E8U1"/>
<gene>
    <name evidence="4" type="ORF">R3P38DRAFT_3302442</name>
</gene>
<evidence type="ECO:0000256" key="2">
    <source>
        <dbReference type="SAM" id="MobiDB-lite"/>
    </source>
</evidence>
<comment type="caution">
    <text evidence="4">The sequence shown here is derived from an EMBL/GenBank/DDBJ whole genome shotgun (WGS) entry which is preliminary data.</text>
</comment>
<evidence type="ECO:0000256" key="1">
    <source>
        <dbReference type="PROSITE-ProRule" id="PRU00042"/>
    </source>
</evidence>
<feature type="region of interest" description="Disordered" evidence="2">
    <location>
        <begin position="29"/>
        <end position="86"/>
    </location>
</feature>
<dbReference type="EMBL" id="JAWWNJ010000002">
    <property type="protein sequence ID" value="KAK7061199.1"/>
    <property type="molecule type" value="Genomic_DNA"/>
</dbReference>
<dbReference type="InterPro" id="IPR013087">
    <property type="entry name" value="Znf_C2H2_type"/>
</dbReference>
<organism evidence="4 5">
    <name type="scientific">Favolaschia claudopus</name>
    <dbReference type="NCBI Taxonomy" id="2862362"/>
    <lineage>
        <taxon>Eukaryota</taxon>
        <taxon>Fungi</taxon>
        <taxon>Dikarya</taxon>
        <taxon>Basidiomycota</taxon>
        <taxon>Agaricomycotina</taxon>
        <taxon>Agaricomycetes</taxon>
        <taxon>Agaricomycetidae</taxon>
        <taxon>Agaricales</taxon>
        <taxon>Marasmiineae</taxon>
        <taxon>Mycenaceae</taxon>
        <taxon>Favolaschia</taxon>
    </lineage>
</organism>
<feature type="region of interest" description="Disordered" evidence="2">
    <location>
        <begin position="681"/>
        <end position="718"/>
    </location>
</feature>
<feature type="compositionally biased region" description="Pro residues" evidence="2">
    <location>
        <begin position="686"/>
        <end position="699"/>
    </location>
</feature>
<keyword evidence="1" id="KW-0862">Zinc</keyword>
<dbReference type="InterPro" id="IPR041078">
    <property type="entry name" value="Plavaka"/>
</dbReference>
<accession>A0AAW0E8U1</accession>
<dbReference type="PROSITE" id="PS50157">
    <property type="entry name" value="ZINC_FINGER_C2H2_2"/>
    <property type="match status" value="1"/>
</dbReference>
<sequence>MSARTFKPAAFPCTFPLCKRRFKTPTGLTNHKNTAHLPQPIPAATVYQPPPPENEDEPFQPPSPQSDARHTPPPRIPPPDRQGTQIQYHPIIDGTPCDREGFDLPPGAPAPPWDERAADDFSPFENRAQFELGEFLYRDEEMAGARVDRLTQILAAYYPEQDPPFADRNDLYSTIDAIQQGDIPWESFTVTYTGPLPETGNIPAWMTEKYEVWFRSPLGIFERQLANPDFKDELDWAPKRIFRDGKRQFVDLFSGNWAWEQADKLAEDEDNHGALFVPGVFGSDKTTVSVGTGNTEFYPFYGGVGNATNALRRAHREGISLMAFLAIPKTTRDHSGSAAFRKFRRQLFHTALHRILTCLKPYMTKARITRCADRHFRRVIYGLGPYIADYPEQALLACIVQNWCPRCLGPSHDLDQAGSMARSHGLTDDLLDAFTLKELWDDFGIVGDLVPFTTGFPRADIHELLTMDLLHQIIKGTFKDHVVEWVEAYIRAHHEKAEADRILADIDRRIAVTTPFPGLRHFHTGRGYKQWTGNDSKGLMKVYLPAIAGHVPSDVVKAVAAVIEFCYLVRRSVIDEDTLVAVDTAVSDFHKYREVFRDAVRPEGFSLPRQHSIVHYCPLMRLFGAPNGLCSSITESKHIKAVKKPYRRSNHNQPLGQMLVTNQRLDKLAAARVDFTERGMLSAPLLPNPEPPAPTPTPAPNADDENNDNGGVDGPTHMGEVKLAKKYVRRVPRDVDALGLYMGQPRLCELIRRFLYDQLHPNANISGARVSLDRCPVFSERVFLYSSARATFYAPSDISGVGGMRFERIRATKSWYRGPARYDCVFLEHDTEAPGFRGLHAARVFMFFRFKYQGVDYPCALIHWFSARGDAPDPDTGMWIVTPDTVRGGDAPSLEVVHVDCLLRGAHLIGVAGRDYIPIHDFAFSDSLDAFKAFYVNKYADHHAHEIAF</sequence>
<keyword evidence="5" id="KW-1185">Reference proteome</keyword>
<feature type="domain" description="C2H2-type" evidence="3">
    <location>
        <begin position="11"/>
        <end position="41"/>
    </location>
</feature>
<feature type="compositionally biased region" description="Pro residues" evidence="2">
    <location>
        <begin position="71"/>
        <end position="80"/>
    </location>
</feature>
<dbReference type="PROSITE" id="PS00028">
    <property type="entry name" value="ZINC_FINGER_C2H2_1"/>
    <property type="match status" value="1"/>
</dbReference>
<dbReference type="Pfam" id="PF18759">
    <property type="entry name" value="Plavaka"/>
    <property type="match status" value="1"/>
</dbReference>
<keyword evidence="1" id="KW-0863">Zinc-finger</keyword>
<evidence type="ECO:0000313" key="5">
    <source>
        <dbReference type="Proteomes" id="UP001362999"/>
    </source>
</evidence>
<name>A0AAW0E8U1_9AGAR</name>
<proteinExistence type="predicted"/>
<dbReference type="Proteomes" id="UP001362999">
    <property type="component" value="Unassembled WGS sequence"/>
</dbReference>
<evidence type="ECO:0000313" key="4">
    <source>
        <dbReference type="EMBL" id="KAK7061199.1"/>
    </source>
</evidence>
<reference evidence="4 5" key="1">
    <citation type="journal article" date="2024" name="J Genomics">
        <title>Draft genome sequencing and assembly of Favolaschia claudopus CIRM-BRFM 2984 isolated from oak limbs.</title>
        <authorList>
            <person name="Navarro D."/>
            <person name="Drula E."/>
            <person name="Chaduli D."/>
            <person name="Cazenave R."/>
            <person name="Ahrendt S."/>
            <person name="Wang J."/>
            <person name="Lipzen A."/>
            <person name="Daum C."/>
            <person name="Barry K."/>
            <person name="Grigoriev I.V."/>
            <person name="Favel A."/>
            <person name="Rosso M.N."/>
            <person name="Martin F."/>
        </authorList>
    </citation>
    <scope>NUCLEOTIDE SEQUENCE [LARGE SCALE GENOMIC DNA]</scope>
    <source>
        <strain evidence="4 5">CIRM-BRFM 2984</strain>
    </source>
</reference>